<keyword evidence="2" id="KW-0805">Transcription regulation</keyword>
<keyword evidence="4" id="KW-0539">Nucleus</keyword>
<dbReference type="GO" id="GO:0000981">
    <property type="term" value="F:DNA-binding transcription factor activity, RNA polymerase II-specific"/>
    <property type="evidence" value="ECO:0007669"/>
    <property type="project" value="TreeGrafter"/>
</dbReference>
<dbReference type="GO" id="GO:0046983">
    <property type="term" value="F:protein dimerization activity"/>
    <property type="evidence" value="ECO:0007669"/>
    <property type="project" value="InterPro"/>
</dbReference>
<dbReference type="InterPro" id="IPR051732">
    <property type="entry name" value="USF"/>
</dbReference>
<organism evidence="8 9">
    <name type="scientific">Biomphalaria glabrata</name>
    <name type="common">Bloodfluke planorb</name>
    <name type="synonym">Freshwater snail</name>
    <dbReference type="NCBI Taxonomy" id="6526"/>
    <lineage>
        <taxon>Eukaryota</taxon>
        <taxon>Metazoa</taxon>
        <taxon>Spiralia</taxon>
        <taxon>Lophotrochozoa</taxon>
        <taxon>Mollusca</taxon>
        <taxon>Gastropoda</taxon>
        <taxon>Heterobranchia</taxon>
        <taxon>Euthyneura</taxon>
        <taxon>Panpulmonata</taxon>
        <taxon>Hygrophila</taxon>
        <taxon>Lymnaeoidea</taxon>
        <taxon>Planorbidae</taxon>
        <taxon>Biomphalaria</taxon>
    </lineage>
</organism>
<dbReference type="InterPro" id="IPR011598">
    <property type="entry name" value="bHLH_dom"/>
</dbReference>
<feature type="region of interest" description="Disordered" evidence="6">
    <location>
        <begin position="266"/>
        <end position="290"/>
    </location>
</feature>
<evidence type="ECO:0000256" key="3">
    <source>
        <dbReference type="ARBA" id="ARBA00023163"/>
    </source>
</evidence>
<dbReference type="GO" id="GO:0005634">
    <property type="term" value="C:nucleus"/>
    <property type="evidence" value="ECO:0007669"/>
    <property type="project" value="UniProtKB-SubCell"/>
</dbReference>
<evidence type="ECO:0000313" key="9">
    <source>
        <dbReference type="RefSeq" id="XP_013082329.2"/>
    </source>
</evidence>
<dbReference type="AlphaFoldDB" id="A0A9U8ECW4"/>
<evidence type="ECO:0000259" key="7">
    <source>
        <dbReference type="PROSITE" id="PS50888"/>
    </source>
</evidence>
<dbReference type="KEGG" id="bgt:106067661"/>
<dbReference type="PANTHER" id="PTHR46117">
    <property type="entry name" value="FI24210P1"/>
    <property type="match status" value="1"/>
</dbReference>
<keyword evidence="3" id="KW-0804">Transcription</keyword>
<evidence type="ECO:0000256" key="6">
    <source>
        <dbReference type="SAM" id="MobiDB-lite"/>
    </source>
</evidence>
<evidence type="ECO:0000256" key="1">
    <source>
        <dbReference type="ARBA" id="ARBA00004123"/>
    </source>
</evidence>
<evidence type="ECO:0000256" key="4">
    <source>
        <dbReference type="ARBA" id="ARBA00023242"/>
    </source>
</evidence>
<proteinExistence type="predicted"/>
<feature type="coiled-coil region" evidence="5">
    <location>
        <begin position="337"/>
        <end position="381"/>
    </location>
</feature>
<dbReference type="Proteomes" id="UP001165740">
    <property type="component" value="Chromosome 14"/>
</dbReference>
<dbReference type="InterPro" id="IPR036638">
    <property type="entry name" value="HLH_DNA-bd_sf"/>
</dbReference>
<dbReference type="RefSeq" id="XP_013082329.2">
    <property type="nucleotide sequence ID" value="XM_013226875.2"/>
</dbReference>
<dbReference type="PANTHER" id="PTHR46117:SF3">
    <property type="entry name" value="FI24210P1"/>
    <property type="match status" value="1"/>
</dbReference>
<evidence type="ECO:0000313" key="8">
    <source>
        <dbReference type="Proteomes" id="UP001165740"/>
    </source>
</evidence>
<feature type="domain" description="BHLH" evidence="7">
    <location>
        <begin position="284"/>
        <end position="340"/>
    </location>
</feature>
<dbReference type="CDD" id="cd11396">
    <property type="entry name" value="bHLHzip_USF"/>
    <property type="match status" value="1"/>
</dbReference>
<feature type="compositionally biased region" description="Basic and acidic residues" evidence="6">
    <location>
        <begin position="279"/>
        <end position="290"/>
    </location>
</feature>
<dbReference type="SUPFAM" id="SSF47459">
    <property type="entry name" value="HLH, helix-loop-helix DNA-binding domain"/>
    <property type="match status" value="1"/>
</dbReference>
<gene>
    <name evidence="9" type="primary">LOC106067661</name>
</gene>
<comment type="subcellular location">
    <subcellularLocation>
        <location evidence="1">Nucleus</location>
    </subcellularLocation>
</comment>
<evidence type="ECO:0000256" key="2">
    <source>
        <dbReference type="ARBA" id="ARBA00023015"/>
    </source>
</evidence>
<dbReference type="GO" id="GO:0000978">
    <property type="term" value="F:RNA polymerase II cis-regulatory region sequence-specific DNA binding"/>
    <property type="evidence" value="ECO:0007669"/>
    <property type="project" value="TreeGrafter"/>
</dbReference>
<dbReference type="OMA" id="INNWIVE"/>
<accession>A0A9U8ECW4</accession>
<dbReference type="Gene3D" id="4.10.280.10">
    <property type="entry name" value="Helix-loop-helix DNA-binding domain"/>
    <property type="match status" value="1"/>
</dbReference>
<keyword evidence="5" id="KW-0175">Coiled coil</keyword>
<dbReference type="PROSITE" id="PS50888">
    <property type="entry name" value="BHLH"/>
    <property type="match status" value="1"/>
</dbReference>
<dbReference type="SMART" id="SM00353">
    <property type="entry name" value="HLH"/>
    <property type="match status" value="1"/>
</dbReference>
<reference evidence="9" key="1">
    <citation type="submission" date="2025-08" db="UniProtKB">
        <authorList>
            <consortium name="RefSeq"/>
        </authorList>
    </citation>
    <scope>IDENTIFICATION</scope>
</reference>
<keyword evidence="8" id="KW-1185">Reference proteome</keyword>
<protein>
    <submittedName>
        <fullName evidence="9">Upstream stimulatory factor 1-like isoform X1</fullName>
    </submittedName>
</protein>
<name>A0A9U8ECW4_BIOGL</name>
<dbReference type="GeneID" id="106067661"/>
<sequence>MWVFISSLSCGKKSSNRALDALPPTSSETPFLSHVHFSISHDLLFGPVIKLSVSPGKFKLIPGGIVMEMLDQTLDSSQDKSTDSGEDIPLSATVDTDLVCKVKQELNQLESSNMELSGTVEADLDHADEQAAAIASVQQGGTITLDPTLQYQIRADNNAGQVTYRVVQVAHDGSEATSQLVGGAAAYAGQQVAVIQSPFSNGGSPTGEGGDATRFAYFPAQSATDGTVVSAQGGDTIATGAALGQFYVMMSPQDVLQGQRQIAPRTSFSPKLEGGGIRTARDDRRRATHNEVERRRRDKINNWIVQLSKLVPDCAQEPIKQTQASKGGILSKACEYIQELRATNSRLAESLKDAERLNVDNELLRQQCEELKQENAFLRSHLQQNSIDLSSGSS</sequence>
<evidence type="ECO:0000256" key="5">
    <source>
        <dbReference type="SAM" id="Coils"/>
    </source>
</evidence>
<dbReference type="Pfam" id="PF00010">
    <property type="entry name" value="HLH"/>
    <property type="match status" value="1"/>
</dbReference>
<dbReference type="OrthoDB" id="690068at2759"/>